<name>A0A8B6HDF3_MYTGA</name>
<dbReference type="InterPro" id="IPR001073">
    <property type="entry name" value="C1q_dom"/>
</dbReference>
<feature type="domain" description="C1q" evidence="1">
    <location>
        <begin position="159"/>
        <end position="291"/>
    </location>
</feature>
<reference evidence="2" key="1">
    <citation type="submission" date="2018-11" db="EMBL/GenBank/DDBJ databases">
        <authorList>
            <person name="Alioto T."/>
            <person name="Alioto T."/>
        </authorList>
    </citation>
    <scope>NUCLEOTIDE SEQUENCE</scope>
</reference>
<dbReference type="PROSITE" id="PS50871">
    <property type="entry name" value="C1Q"/>
    <property type="match status" value="1"/>
</dbReference>
<evidence type="ECO:0000313" key="2">
    <source>
        <dbReference type="EMBL" id="VDI77614.1"/>
    </source>
</evidence>
<keyword evidence="3" id="KW-1185">Reference proteome</keyword>
<dbReference type="AlphaFoldDB" id="A0A8B6HDF3"/>
<dbReference type="SUPFAM" id="SSF49842">
    <property type="entry name" value="TNF-like"/>
    <property type="match status" value="1"/>
</dbReference>
<evidence type="ECO:0000259" key="1">
    <source>
        <dbReference type="PROSITE" id="PS50871"/>
    </source>
</evidence>
<accession>A0A8B6HDF3</accession>
<dbReference type="EMBL" id="UYJE01009865">
    <property type="protein sequence ID" value="VDI77614.1"/>
    <property type="molecule type" value="Genomic_DNA"/>
</dbReference>
<dbReference type="Proteomes" id="UP000596742">
    <property type="component" value="Unassembled WGS sequence"/>
</dbReference>
<gene>
    <name evidence="2" type="ORF">MGAL_10B007980</name>
</gene>
<proteinExistence type="predicted"/>
<protein>
    <recommendedName>
        <fullName evidence="1">C1q domain-containing protein</fullName>
    </recommendedName>
</protein>
<organism evidence="2 3">
    <name type="scientific">Mytilus galloprovincialis</name>
    <name type="common">Mediterranean mussel</name>
    <dbReference type="NCBI Taxonomy" id="29158"/>
    <lineage>
        <taxon>Eukaryota</taxon>
        <taxon>Metazoa</taxon>
        <taxon>Spiralia</taxon>
        <taxon>Lophotrochozoa</taxon>
        <taxon>Mollusca</taxon>
        <taxon>Bivalvia</taxon>
        <taxon>Autobranchia</taxon>
        <taxon>Pteriomorphia</taxon>
        <taxon>Mytilida</taxon>
        <taxon>Mytiloidea</taxon>
        <taxon>Mytilidae</taxon>
        <taxon>Mytilinae</taxon>
        <taxon>Mytilus</taxon>
    </lineage>
</organism>
<dbReference type="SMART" id="SM00110">
    <property type="entry name" value="C1Q"/>
    <property type="match status" value="1"/>
</dbReference>
<sequence length="291" mass="32741">MLLNLLTEERQARLNLEGRFLELQKEQLATETGVTSIHHSSYVNNKTLEDQALLKTLEARFSDLKNDHDALKKADQTENNLLNTNMVFGRLESKINNSITQFEERFIQFKNRTHDDLENKLKAEEVIQNKSLSNAYSMVITQIYNLENTINFTLSRLDFVSSPVAVTACVDSGKFYSSGEVVPFTDILSVNGLSSSELSTFKSGGKFRCTKPGLYFLSTHLTTSTDNGVANLYKDNKHLSQFYFSLKGNWQTNGVVVLQNLSVNNLVYVKLAGAMEVLSGRQSCFSLFQGM</sequence>
<dbReference type="OrthoDB" id="8044756at2759"/>
<dbReference type="Pfam" id="PF00386">
    <property type="entry name" value="C1q"/>
    <property type="match status" value="1"/>
</dbReference>
<evidence type="ECO:0000313" key="3">
    <source>
        <dbReference type="Proteomes" id="UP000596742"/>
    </source>
</evidence>
<dbReference type="InterPro" id="IPR008983">
    <property type="entry name" value="Tumour_necrosis_fac-like_dom"/>
</dbReference>
<dbReference type="Gene3D" id="2.60.120.40">
    <property type="match status" value="1"/>
</dbReference>
<comment type="caution">
    <text evidence="2">The sequence shown here is derived from an EMBL/GenBank/DDBJ whole genome shotgun (WGS) entry which is preliminary data.</text>
</comment>